<gene>
    <name evidence="1" type="ORF">I308_106694</name>
</gene>
<dbReference type="EMBL" id="ATAM02000014">
    <property type="protein sequence ID" value="KAL0240442.1"/>
    <property type="molecule type" value="Genomic_DNA"/>
</dbReference>
<dbReference type="Proteomes" id="UP000054399">
    <property type="component" value="Unassembled WGS sequence"/>
</dbReference>
<organism evidence="1 2">
    <name type="scientific">Cryptococcus tetragattii IND107</name>
    <dbReference type="NCBI Taxonomy" id="1296105"/>
    <lineage>
        <taxon>Eukaryota</taxon>
        <taxon>Fungi</taxon>
        <taxon>Dikarya</taxon>
        <taxon>Basidiomycota</taxon>
        <taxon>Agaricomycotina</taxon>
        <taxon>Tremellomycetes</taxon>
        <taxon>Tremellales</taxon>
        <taxon>Cryptococcaceae</taxon>
        <taxon>Cryptococcus</taxon>
        <taxon>Cryptococcus gattii species complex</taxon>
    </lineage>
</organism>
<proteinExistence type="predicted"/>
<reference evidence="1" key="2">
    <citation type="submission" date="2024-01" db="EMBL/GenBank/DDBJ databases">
        <title>Comparative genomics of Cryptococcus and Kwoniella reveals pathogenesis evolution and contrasting modes of karyotype evolution via chromosome fusion or intercentromeric recombination.</title>
        <authorList>
            <person name="Coelho M.A."/>
            <person name="David-Palma M."/>
            <person name="Shea T."/>
            <person name="Bowers K."/>
            <person name="Mcginley-Smith S."/>
            <person name="Mohammad A.W."/>
            <person name="Gnirke A."/>
            <person name="Yurkov A.M."/>
            <person name="Nowrousian M."/>
            <person name="Sun S."/>
            <person name="Cuomo C.A."/>
            <person name="Heitman J."/>
        </authorList>
    </citation>
    <scope>NUCLEOTIDE SEQUENCE</scope>
    <source>
        <strain evidence="1">IND107</strain>
    </source>
</reference>
<name>A0ABR3BIC2_9TREE</name>
<dbReference type="GeneID" id="91993549"/>
<keyword evidence="2" id="KW-1185">Reference proteome</keyword>
<evidence type="ECO:0000313" key="1">
    <source>
        <dbReference type="EMBL" id="KAL0240442.1"/>
    </source>
</evidence>
<reference evidence="1" key="1">
    <citation type="submission" date="2015-01" db="EMBL/GenBank/DDBJ databases">
        <authorList>
            <consortium name="The Broad Institute Genomics Platform"/>
            <person name="Cuomo C."/>
            <person name="Litvintseva A."/>
            <person name="Chen Y."/>
            <person name="Heitman J."/>
            <person name="Sun S."/>
            <person name="Springer D."/>
            <person name="Dromer F."/>
            <person name="Young S."/>
            <person name="Zeng Q."/>
            <person name="Gargeya S."/>
            <person name="Abouelleil A."/>
            <person name="Alvarado L."/>
            <person name="Chapman S.B."/>
            <person name="Gainer-Dewar J."/>
            <person name="Goldberg J."/>
            <person name="Griggs A."/>
            <person name="Gujja S."/>
            <person name="Hansen M."/>
            <person name="Howarth C."/>
            <person name="Imamovic A."/>
            <person name="Larimer J."/>
            <person name="Murphy C."/>
            <person name="Naylor J."/>
            <person name="Pearson M."/>
            <person name="Priest M."/>
            <person name="Roberts A."/>
            <person name="Saif S."/>
            <person name="Shea T."/>
            <person name="Sykes S."/>
            <person name="Wortman J."/>
            <person name="Nusbaum C."/>
            <person name="Birren B."/>
        </authorList>
    </citation>
    <scope>NUCLEOTIDE SEQUENCE</scope>
    <source>
        <strain evidence="1">IND107</strain>
    </source>
</reference>
<accession>A0ABR3BIC2</accession>
<comment type="caution">
    <text evidence="1">The sequence shown here is derived from an EMBL/GenBank/DDBJ whole genome shotgun (WGS) entry which is preliminary data.</text>
</comment>
<dbReference type="RefSeq" id="XP_066610941.1">
    <property type="nucleotide sequence ID" value="XM_066761116.1"/>
</dbReference>
<evidence type="ECO:0000313" key="2">
    <source>
        <dbReference type="Proteomes" id="UP000054399"/>
    </source>
</evidence>
<sequence length="89" mass="10434">MPDYLSVPTCVEWRRMMPSIPHLIRAARPYGCELNLHSHALLSSSHIKLHPPKWYVKLLPSSPFFRPILLRENTKKNESETSLQREQEV</sequence>
<protein>
    <submittedName>
        <fullName evidence="1">Uncharacterized protein</fullName>
    </submittedName>
</protein>